<evidence type="ECO:0000256" key="1">
    <source>
        <dbReference type="SAM" id="MobiDB-lite"/>
    </source>
</evidence>
<feature type="transmembrane region" description="Helical" evidence="2">
    <location>
        <begin position="416"/>
        <end position="436"/>
    </location>
</feature>
<sequence>SIDGKEVEKGFLNLKAGSEASKRFYYPLKKGKPYRGFITIAPDKLKIDDTRFFAVYSPPPKKVLIVNGDPGTSLYTNEIYYLERALNPSQEGDSPFRAQTVSPEGLAGRSLDGFSSIILANVGSIKDDALAELTRFVRDGGGLLMTLGDKVIPADYNRIFHTLSPQKIDKPDEQKGDNEGLFLKKTSDSPQGFKELLETKTGNLAVARFYSYFKLLPDKSGNPKTLLTFSNNAPAFVELVFGKGKVILYNSTIDRDWNNLPIQTSYLPFMHQLLNYLGKRGEESLEAKEILVGEPYNFLWNDTSSKIDAARMVTPDNQSFDLVLFKEGKDARASFTRTDLPGFYRLLITISKTEEKSGPKEIEIPFVVNLETKESDLRRLTAKEINDLASPLSVNIVTWQKTEASLIEGKNEEKGVSLWGFILVLLAGTLLAESAVANKQI</sequence>
<dbReference type="EMBL" id="JACQWF010000357">
    <property type="protein sequence ID" value="MBI4596317.1"/>
    <property type="molecule type" value="Genomic_DNA"/>
</dbReference>
<protein>
    <submittedName>
        <fullName evidence="3">Uncharacterized protein</fullName>
    </submittedName>
</protein>
<dbReference type="AlphaFoldDB" id="A0A933GLW8"/>
<dbReference type="Gene3D" id="3.40.50.880">
    <property type="match status" value="1"/>
</dbReference>
<evidence type="ECO:0000313" key="4">
    <source>
        <dbReference type="Proteomes" id="UP000772181"/>
    </source>
</evidence>
<keyword evidence="2" id="KW-1133">Transmembrane helix</keyword>
<dbReference type="InterPro" id="IPR029062">
    <property type="entry name" value="Class_I_gatase-like"/>
</dbReference>
<evidence type="ECO:0000256" key="2">
    <source>
        <dbReference type="SAM" id="Phobius"/>
    </source>
</evidence>
<proteinExistence type="predicted"/>
<dbReference type="PANTHER" id="PTHR37464:SF1">
    <property type="entry name" value="BLL2463 PROTEIN"/>
    <property type="match status" value="1"/>
</dbReference>
<feature type="region of interest" description="Disordered" evidence="1">
    <location>
        <begin position="167"/>
        <end position="186"/>
    </location>
</feature>
<comment type="caution">
    <text evidence="3">The sequence shown here is derived from an EMBL/GenBank/DDBJ whole genome shotgun (WGS) entry which is preliminary data.</text>
</comment>
<dbReference type="PANTHER" id="PTHR37464">
    <property type="entry name" value="BLL2463 PROTEIN"/>
    <property type="match status" value="1"/>
</dbReference>
<feature type="compositionally biased region" description="Basic and acidic residues" evidence="1">
    <location>
        <begin position="167"/>
        <end position="178"/>
    </location>
</feature>
<organism evidence="3 4">
    <name type="scientific">Tectimicrobiota bacterium</name>
    <dbReference type="NCBI Taxonomy" id="2528274"/>
    <lineage>
        <taxon>Bacteria</taxon>
        <taxon>Pseudomonadati</taxon>
        <taxon>Nitrospinota/Tectimicrobiota group</taxon>
        <taxon>Candidatus Tectimicrobiota</taxon>
    </lineage>
</organism>
<feature type="non-terminal residue" evidence="3">
    <location>
        <position position="1"/>
    </location>
</feature>
<gene>
    <name evidence="3" type="ORF">HY730_08085</name>
</gene>
<dbReference type="Proteomes" id="UP000772181">
    <property type="component" value="Unassembled WGS sequence"/>
</dbReference>
<keyword evidence="2" id="KW-0472">Membrane</keyword>
<keyword evidence="2" id="KW-0812">Transmembrane</keyword>
<reference evidence="3" key="1">
    <citation type="submission" date="2020-07" db="EMBL/GenBank/DDBJ databases">
        <title>Huge and variable diversity of episymbiotic CPR bacteria and DPANN archaea in groundwater ecosystems.</title>
        <authorList>
            <person name="He C.Y."/>
            <person name="Keren R."/>
            <person name="Whittaker M."/>
            <person name="Farag I.F."/>
            <person name="Doudna J."/>
            <person name="Cate J.H.D."/>
            <person name="Banfield J.F."/>
        </authorList>
    </citation>
    <scope>NUCLEOTIDE SEQUENCE</scope>
    <source>
        <strain evidence="3">NC_groundwater_1482_Ag_S-0.65um_47_24</strain>
    </source>
</reference>
<dbReference type="CDD" id="cd03143">
    <property type="entry name" value="A4_beta-galactosidase_middle_domain"/>
    <property type="match status" value="1"/>
</dbReference>
<accession>A0A933GLW8</accession>
<name>A0A933GLW8_UNCTE</name>
<dbReference type="SUPFAM" id="SSF52317">
    <property type="entry name" value="Class I glutamine amidotransferase-like"/>
    <property type="match status" value="1"/>
</dbReference>
<evidence type="ECO:0000313" key="3">
    <source>
        <dbReference type="EMBL" id="MBI4596317.1"/>
    </source>
</evidence>